<proteinExistence type="predicted"/>
<feature type="transmembrane region" description="Helical" evidence="1">
    <location>
        <begin position="42"/>
        <end position="75"/>
    </location>
</feature>
<sequence>MIITIPVKYIVVPTHAASLKNTPANNAITGSLAPQGINVVNIAVVLLCLSFLIVLVAITPGIPHPVLIIIGIIDFPDKPTFLKKRSITTATRAI</sequence>
<comment type="caution">
    <text evidence="2">The sequence shown here is derived from an EMBL/GenBank/DDBJ whole genome shotgun (WGS) entry which is preliminary data.</text>
</comment>
<keyword evidence="1" id="KW-0812">Transmembrane</keyword>
<evidence type="ECO:0000256" key="1">
    <source>
        <dbReference type="SAM" id="Phobius"/>
    </source>
</evidence>
<dbReference type="AlphaFoldDB" id="A0A645E489"/>
<keyword evidence="1" id="KW-0472">Membrane</keyword>
<dbReference type="EMBL" id="VSSQ01042946">
    <property type="protein sequence ID" value="MPM96580.1"/>
    <property type="molecule type" value="Genomic_DNA"/>
</dbReference>
<name>A0A645E489_9ZZZZ</name>
<keyword evidence="1" id="KW-1133">Transmembrane helix</keyword>
<evidence type="ECO:0000313" key="2">
    <source>
        <dbReference type="EMBL" id="MPM96580.1"/>
    </source>
</evidence>
<accession>A0A645E489</accession>
<protein>
    <submittedName>
        <fullName evidence="2">Uncharacterized protein</fullName>
    </submittedName>
</protein>
<organism evidence="2">
    <name type="scientific">bioreactor metagenome</name>
    <dbReference type="NCBI Taxonomy" id="1076179"/>
    <lineage>
        <taxon>unclassified sequences</taxon>
        <taxon>metagenomes</taxon>
        <taxon>ecological metagenomes</taxon>
    </lineage>
</organism>
<gene>
    <name evidence="2" type="ORF">SDC9_143744</name>
</gene>
<reference evidence="2" key="1">
    <citation type="submission" date="2019-08" db="EMBL/GenBank/DDBJ databases">
        <authorList>
            <person name="Kucharzyk K."/>
            <person name="Murdoch R.W."/>
            <person name="Higgins S."/>
            <person name="Loffler F."/>
        </authorList>
    </citation>
    <scope>NUCLEOTIDE SEQUENCE</scope>
</reference>